<dbReference type="GO" id="GO:0003677">
    <property type="term" value="F:DNA binding"/>
    <property type="evidence" value="ECO:0007669"/>
    <property type="project" value="InterPro"/>
</dbReference>
<name>A0A8J6YZL8_9PROT</name>
<gene>
    <name evidence="1" type="ORF">IHV25_07050</name>
</gene>
<dbReference type="AlphaFoldDB" id="A0A8J6YZL8"/>
<dbReference type="RefSeq" id="WP_192534411.1">
    <property type="nucleotide sequence ID" value="NZ_JACZHT010000004.1"/>
</dbReference>
<evidence type="ECO:0000313" key="1">
    <source>
        <dbReference type="EMBL" id="MBE1237403.1"/>
    </source>
</evidence>
<evidence type="ECO:0000313" key="2">
    <source>
        <dbReference type="Proteomes" id="UP000631034"/>
    </source>
</evidence>
<dbReference type="CDD" id="cd00093">
    <property type="entry name" value="HTH_XRE"/>
    <property type="match status" value="1"/>
</dbReference>
<dbReference type="InterPro" id="IPR010982">
    <property type="entry name" value="Lambda_DNA-bd_dom_sf"/>
</dbReference>
<dbReference type="SUPFAM" id="SSF47413">
    <property type="entry name" value="lambda repressor-like DNA-binding domains"/>
    <property type="match status" value="1"/>
</dbReference>
<proteinExistence type="predicted"/>
<dbReference type="EMBL" id="JACZHT010000004">
    <property type="protein sequence ID" value="MBE1237403.1"/>
    <property type="molecule type" value="Genomic_DNA"/>
</dbReference>
<dbReference type="Gene3D" id="1.10.260.40">
    <property type="entry name" value="lambda repressor-like DNA-binding domains"/>
    <property type="match status" value="1"/>
</dbReference>
<reference evidence="1" key="1">
    <citation type="submission" date="2020-10" db="EMBL/GenBank/DDBJ databases">
        <title>Genome sequence of the unusual species of purple photosynthetic bacteria, Phaeovibrio sulfidiphilus DSM 23193, type strain.</title>
        <authorList>
            <person name="Kyndt J.A."/>
            <person name="Meyer T.E."/>
        </authorList>
    </citation>
    <scope>NUCLEOTIDE SEQUENCE</scope>
    <source>
        <strain evidence="1">DSM 23193</strain>
    </source>
</reference>
<organism evidence="1 2">
    <name type="scientific">Phaeovibrio sulfidiphilus</name>
    <dbReference type="NCBI Taxonomy" id="1220600"/>
    <lineage>
        <taxon>Bacteria</taxon>
        <taxon>Pseudomonadati</taxon>
        <taxon>Pseudomonadota</taxon>
        <taxon>Alphaproteobacteria</taxon>
        <taxon>Rhodospirillales</taxon>
        <taxon>Rhodospirillaceae</taxon>
        <taxon>Phaeovibrio</taxon>
    </lineage>
</organism>
<keyword evidence="2" id="KW-1185">Reference proteome</keyword>
<dbReference type="InterPro" id="IPR001387">
    <property type="entry name" value="Cro/C1-type_HTH"/>
</dbReference>
<sequence length="119" mass="13526">MARRTSFDIGKDLRQWLTDRGMTQQELADAINNEKKDRKLVSQSWINRICNGHFKRTTPQVLEILGYANIPVYAERFEDPDGKLAIEKAIDDVWDGSAENARAIAKLLRSARALTPKPS</sequence>
<comment type="caution">
    <text evidence="1">The sequence shown here is derived from an EMBL/GenBank/DDBJ whole genome shotgun (WGS) entry which is preliminary data.</text>
</comment>
<dbReference type="Proteomes" id="UP000631034">
    <property type="component" value="Unassembled WGS sequence"/>
</dbReference>
<protein>
    <submittedName>
        <fullName evidence="1">Helix-turn-helix transcriptional regulator</fullName>
    </submittedName>
</protein>
<accession>A0A8J6YZL8</accession>